<dbReference type="RefSeq" id="WP_207980980.1">
    <property type="nucleotide sequence ID" value="NZ_JAGDEL010000019.1"/>
</dbReference>
<keyword evidence="10" id="KW-1185">Reference proteome</keyword>
<dbReference type="PROSITE" id="PS50928">
    <property type="entry name" value="ABC_TM1"/>
    <property type="match status" value="1"/>
</dbReference>
<evidence type="ECO:0000256" key="4">
    <source>
        <dbReference type="ARBA" id="ARBA00022692"/>
    </source>
</evidence>
<keyword evidence="6 7" id="KW-0472">Membrane</keyword>
<dbReference type="InterPro" id="IPR050366">
    <property type="entry name" value="BP-dependent_transpt_permease"/>
</dbReference>
<feature type="transmembrane region" description="Helical" evidence="7">
    <location>
        <begin position="41"/>
        <end position="63"/>
    </location>
</feature>
<evidence type="ECO:0000259" key="8">
    <source>
        <dbReference type="PROSITE" id="PS50928"/>
    </source>
</evidence>
<evidence type="ECO:0000256" key="6">
    <source>
        <dbReference type="ARBA" id="ARBA00023136"/>
    </source>
</evidence>
<feature type="domain" description="ABC transmembrane type-1" evidence="8">
    <location>
        <begin position="102"/>
        <end position="291"/>
    </location>
</feature>
<comment type="caution">
    <text evidence="9">The sequence shown here is derived from an EMBL/GenBank/DDBJ whole genome shotgun (WGS) entry which is preliminary data.</text>
</comment>
<evidence type="ECO:0000313" key="9">
    <source>
        <dbReference type="EMBL" id="MBO1514053.1"/>
    </source>
</evidence>
<dbReference type="Gene3D" id="1.10.3720.10">
    <property type="entry name" value="MetI-like"/>
    <property type="match status" value="1"/>
</dbReference>
<dbReference type="InterPro" id="IPR000515">
    <property type="entry name" value="MetI-like"/>
</dbReference>
<name>A0ABS3N765_9BACI</name>
<keyword evidence="5 7" id="KW-1133">Transmembrane helix</keyword>
<evidence type="ECO:0000313" key="10">
    <source>
        <dbReference type="Proteomes" id="UP000663981"/>
    </source>
</evidence>
<dbReference type="PANTHER" id="PTHR43386:SF1">
    <property type="entry name" value="D,D-DIPEPTIDE TRANSPORT SYSTEM PERMEASE PROTEIN DDPC-RELATED"/>
    <property type="match status" value="1"/>
</dbReference>
<dbReference type="Proteomes" id="UP000663981">
    <property type="component" value="Unassembled WGS sequence"/>
</dbReference>
<gene>
    <name evidence="9" type="ORF">I7822_20740</name>
</gene>
<reference evidence="9 10" key="1">
    <citation type="submission" date="2021-03" db="EMBL/GenBank/DDBJ databases">
        <title>Whole genome sequence of Metabacillus bambusae BG109.</title>
        <authorList>
            <person name="Jeong J.W."/>
        </authorList>
    </citation>
    <scope>NUCLEOTIDE SEQUENCE [LARGE SCALE GENOMIC DNA]</scope>
    <source>
        <strain evidence="9 10">BG109</strain>
    </source>
</reference>
<dbReference type="Pfam" id="PF12911">
    <property type="entry name" value="OppC_N"/>
    <property type="match status" value="1"/>
</dbReference>
<comment type="subcellular location">
    <subcellularLocation>
        <location evidence="1 7">Cell membrane</location>
        <topology evidence="1 7">Multi-pass membrane protein</topology>
    </subcellularLocation>
</comment>
<keyword evidence="3" id="KW-1003">Cell membrane</keyword>
<accession>A0ABS3N765</accession>
<feature type="transmembrane region" description="Helical" evidence="7">
    <location>
        <begin position="137"/>
        <end position="159"/>
    </location>
</feature>
<keyword evidence="2 7" id="KW-0813">Transport</keyword>
<evidence type="ECO:0000256" key="3">
    <source>
        <dbReference type="ARBA" id="ARBA00022475"/>
    </source>
</evidence>
<feature type="transmembrane region" description="Helical" evidence="7">
    <location>
        <begin position="165"/>
        <end position="183"/>
    </location>
</feature>
<keyword evidence="4 7" id="KW-0812">Transmembrane</keyword>
<evidence type="ECO:0000256" key="7">
    <source>
        <dbReference type="RuleBase" id="RU363032"/>
    </source>
</evidence>
<feature type="transmembrane region" description="Helical" evidence="7">
    <location>
        <begin position="104"/>
        <end position="125"/>
    </location>
</feature>
<protein>
    <submittedName>
        <fullName evidence="9">ABC transporter permease</fullName>
    </submittedName>
</protein>
<dbReference type="InterPro" id="IPR025966">
    <property type="entry name" value="OppC_N"/>
</dbReference>
<proteinExistence type="inferred from homology"/>
<dbReference type="CDD" id="cd06261">
    <property type="entry name" value="TM_PBP2"/>
    <property type="match status" value="1"/>
</dbReference>
<dbReference type="EMBL" id="JAGDEL010000019">
    <property type="protein sequence ID" value="MBO1514053.1"/>
    <property type="molecule type" value="Genomic_DNA"/>
</dbReference>
<comment type="similarity">
    <text evidence="7">Belongs to the binding-protein-dependent transport system permease family.</text>
</comment>
<feature type="transmembrane region" description="Helical" evidence="7">
    <location>
        <begin position="224"/>
        <end position="248"/>
    </location>
</feature>
<organism evidence="9 10">
    <name type="scientific">Metabacillus bambusae</name>
    <dbReference type="NCBI Taxonomy" id="2795218"/>
    <lineage>
        <taxon>Bacteria</taxon>
        <taxon>Bacillati</taxon>
        <taxon>Bacillota</taxon>
        <taxon>Bacilli</taxon>
        <taxon>Bacillales</taxon>
        <taxon>Bacillaceae</taxon>
        <taxon>Metabacillus</taxon>
    </lineage>
</organism>
<dbReference type="SUPFAM" id="SSF161098">
    <property type="entry name" value="MetI-like"/>
    <property type="match status" value="1"/>
</dbReference>
<evidence type="ECO:0000256" key="2">
    <source>
        <dbReference type="ARBA" id="ARBA00022448"/>
    </source>
</evidence>
<dbReference type="InterPro" id="IPR035906">
    <property type="entry name" value="MetI-like_sf"/>
</dbReference>
<dbReference type="Pfam" id="PF00528">
    <property type="entry name" value="BPD_transp_1"/>
    <property type="match status" value="1"/>
</dbReference>
<feature type="transmembrane region" description="Helical" evidence="7">
    <location>
        <begin position="268"/>
        <end position="291"/>
    </location>
</feature>
<dbReference type="PANTHER" id="PTHR43386">
    <property type="entry name" value="OLIGOPEPTIDE TRANSPORT SYSTEM PERMEASE PROTEIN APPC"/>
    <property type="match status" value="1"/>
</dbReference>
<evidence type="ECO:0000256" key="5">
    <source>
        <dbReference type="ARBA" id="ARBA00022989"/>
    </source>
</evidence>
<evidence type="ECO:0000256" key="1">
    <source>
        <dbReference type="ARBA" id="ARBA00004651"/>
    </source>
</evidence>
<sequence length="306" mass="32739">MEPVKKLEGTSTNQLLIIEPELPSKTSEFKRFWRMMLSRKIVIASLLVLALAFIVAIFAPIFAPYDPIEQNLSNSLKSPSAEHLLGTDMLGRDVLSRIIYGTRVSLAVGFVSVAIAGSIGMLLGLISGYVGGWVESIIMRFMDVMMSIPLIILAMFIGAVLGKGLGNVMLAVGIGMIPSYARLTRGQVKSIKQLDYVTAGTISGAGKFKNAFVHILPNCIAPNIVLMTMNLGVAILIEAGLSFLGLGINPPMASWGAMVSDGYNHLRTLPVLSIAPGVAIMLVVLAFNIVGDALRDTLDPRLRGSL</sequence>